<name>A0A858U675_9MOLU</name>
<dbReference type="KEGG" id="mphe:HGG69_00075"/>
<evidence type="ECO:0000313" key="1">
    <source>
        <dbReference type="EMBL" id="QJG66733.1"/>
    </source>
</evidence>
<dbReference type="Gene3D" id="3.90.550.10">
    <property type="entry name" value="Spore Coat Polysaccharide Biosynthesis Protein SpsA, Chain A"/>
    <property type="match status" value="1"/>
</dbReference>
<dbReference type="AlphaFoldDB" id="A0A858U675"/>
<dbReference type="SUPFAM" id="SSF53448">
    <property type="entry name" value="Nucleotide-diphospho-sugar transferases"/>
    <property type="match status" value="1"/>
</dbReference>
<gene>
    <name evidence="1" type="ORF">HGG69_00075</name>
</gene>
<organism evidence="1 2">
    <name type="scientific">Mycoplasma phocoenae</name>
    <dbReference type="NCBI Taxonomy" id="754517"/>
    <lineage>
        <taxon>Bacteria</taxon>
        <taxon>Bacillati</taxon>
        <taxon>Mycoplasmatota</taxon>
        <taxon>Mollicutes</taxon>
        <taxon>Mycoplasmataceae</taxon>
        <taxon>Mycoplasma</taxon>
    </lineage>
</organism>
<evidence type="ECO:0000313" key="2">
    <source>
        <dbReference type="Proteomes" id="UP000501060"/>
    </source>
</evidence>
<sequence>MKLNFIIPVSNSDVTINEIIRNLARQKNQYFDISIIIDKPNDLFLEQIFAAKKLFKGSRFKLIFNSKRQSMNQTIAKVLEESKSLYTHIFTPGVDIENDWTETILKIIDSQSPDIIETRANYRGMIKYDEPIIKIETNKLIELKTNNKPIAYSSPILFNKVFKTRLLKSIYSNPLLKSNNKQYSVDIIYTAFLNTETYYLVDSIVTRDWNYNITNFNVLNFVKEWNYIKSIMPCETKTQNDLYQFIKFYHYQIFLAGNLGHISHWKMMIYGKKINTTSIENQLVNELNKMYSDFESLSNNMFLKSTIFYDFLDEQYINIDNWKYILDKII</sequence>
<reference evidence="1 2" key="1">
    <citation type="submission" date="2020-04" db="EMBL/GenBank/DDBJ databases">
        <title>Novel Mycoplasma species detected in Phocoena phocoena (harbor porpoise) from the USA.</title>
        <authorList>
            <person name="Volokhov D.V."/>
        </authorList>
    </citation>
    <scope>NUCLEOTIDE SEQUENCE [LARGE SCALE GENOMIC DNA]</scope>
    <source>
        <strain evidence="1 2">Phocoena C-264-GEN</strain>
    </source>
</reference>
<keyword evidence="2" id="KW-1185">Reference proteome</keyword>
<protein>
    <recommendedName>
        <fullName evidence="3">Glycosyltransferase</fullName>
    </recommendedName>
</protein>
<accession>A0A858U675</accession>
<dbReference type="EMBL" id="CP051481">
    <property type="protein sequence ID" value="QJG66733.1"/>
    <property type="molecule type" value="Genomic_DNA"/>
</dbReference>
<dbReference type="Proteomes" id="UP000501060">
    <property type="component" value="Chromosome"/>
</dbReference>
<dbReference type="InterPro" id="IPR029044">
    <property type="entry name" value="Nucleotide-diphossugar_trans"/>
</dbReference>
<evidence type="ECO:0008006" key="3">
    <source>
        <dbReference type="Google" id="ProtNLM"/>
    </source>
</evidence>
<proteinExistence type="predicted"/>
<dbReference type="RefSeq" id="WP_169604784.1">
    <property type="nucleotide sequence ID" value="NZ_CP051481.1"/>
</dbReference>